<gene>
    <name evidence="3" type="ORF">HO133_006376</name>
</gene>
<evidence type="ECO:0000256" key="1">
    <source>
        <dbReference type="SAM" id="MobiDB-lite"/>
    </source>
</evidence>
<evidence type="ECO:0000313" key="3">
    <source>
        <dbReference type="EMBL" id="KAF6217964.1"/>
    </source>
</evidence>
<evidence type="ECO:0000259" key="2">
    <source>
        <dbReference type="Pfam" id="PF10263"/>
    </source>
</evidence>
<sequence length="718" mass="80826">MQASRDVFAHNALGRNLSFEEYDAVIRLENIVLEVVARRREWSPDLIIKAFCDLDLVFFDGFLRGQVYVQWKPASYFPPPLPRSLTFGLTNPLGGGKAVIHLNVDAIFARESMGHFSRARGTSKIVAHGSESYQSSSDPTRRHRSYGSDRRPPKKAHIQDSDPAKPVNSSKKPPDLHGPRTSYPSQEQDMLQVVERSAKDLIEEAFYKITSETGTSYPCTQTELDASGGVNWYRASSARNSKDKRPWFAQANNGPFCNIRIAAQEVFDHNDPTRTPSVAESEAISRLITGFKMAGQKFWGPDLAIKTFCDLDEVFFCGRLRGHVCLTWQPDRFFAKHLLGHTIYLGGGKCVIELNADNIFFHPVYYSYLNQMFATLLHEMCHAYQQVRALDSGPAGWQAGKPGGHGKNFGTMIHAVNRRAKELLNLKGDDVPYPRHEYALGDDPRPAPKQSPPHQPFPLNPSRAAASPKSPKGRYDDAFRQVFRDSGTNFECTQSDLDVTGALARRECPTDSREGREACGKKWFPQLNDGPFVSPRQACLDIYNHNTSRRKPGNLEMEAIARLQKAIAAGRGGSWGPDLIIKAFCDLDIVFFRGRLRGHVCVRWLPDWSEHRCTTWGSTVYLGESKCAINLNADTILCKYRQPLEGMFATMLHEMCRADALTQVIEGEMMKCASHGKNFGTRYYAVNKRANKLFNLSLMVHSEVKYPQHKYEKGEGYP</sequence>
<dbReference type="PANTHER" id="PTHR21220">
    <property type="entry name" value="DNA-DEPENDENT METALLOPROTEASE SPRTN"/>
    <property type="match status" value="1"/>
</dbReference>
<feature type="compositionally biased region" description="Basic and acidic residues" evidence="1">
    <location>
        <begin position="434"/>
        <end position="446"/>
    </location>
</feature>
<feature type="compositionally biased region" description="Basic and acidic residues" evidence="1">
    <location>
        <begin position="146"/>
        <end position="163"/>
    </location>
</feature>
<dbReference type="InterPro" id="IPR044245">
    <property type="entry name" value="Spartan"/>
</dbReference>
<protein>
    <recommendedName>
        <fullName evidence="2">SprT-like domain-containing protein</fullName>
    </recommendedName>
</protein>
<comment type="caution">
    <text evidence="3">The sequence shown here is derived from an EMBL/GenBank/DDBJ whole genome shotgun (WGS) entry which is preliminary data.</text>
</comment>
<feature type="region of interest" description="Disordered" evidence="1">
    <location>
        <begin position="434"/>
        <end position="475"/>
    </location>
</feature>
<feature type="region of interest" description="Disordered" evidence="1">
    <location>
        <begin position="127"/>
        <end position="187"/>
    </location>
</feature>
<dbReference type="GO" id="GO:0006974">
    <property type="term" value="P:DNA damage response"/>
    <property type="evidence" value="ECO:0007669"/>
    <property type="project" value="InterPro"/>
</dbReference>
<keyword evidence="4" id="KW-1185">Reference proteome</keyword>
<reference evidence="3 4" key="1">
    <citation type="journal article" date="2020" name="Genomics">
        <title>Complete, high-quality genomes from long-read metagenomic sequencing of two wolf lichen thalli reveals enigmatic genome architecture.</title>
        <authorList>
            <person name="McKenzie S.K."/>
            <person name="Walston R.F."/>
            <person name="Allen J.L."/>
        </authorList>
    </citation>
    <scope>NUCLEOTIDE SEQUENCE [LARGE SCALE GENOMIC DNA]</scope>
    <source>
        <strain evidence="3">WasteWater1</strain>
    </source>
</reference>
<accession>A0A8H6C6Y6</accession>
<dbReference type="GO" id="GO:0031593">
    <property type="term" value="F:polyubiquitin modification-dependent protein binding"/>
    <property type="evidence" value="ECO:0007669"/>
    <property type="project" value="TreeGrafter"/>
</dbReference>
<feature type="domain" description="SprT-like" evidence="2">
    <location>
        <begin position="308"/>
        <end position="420"/>
    </location>
</feature>
<dbReference type="AlphaFoldDB" id="A0A8H6C6Y6"/>
<dbReference type="Proteomes" id="UP000593566">
    <property type="component" value="Unassembled WGS sequence"/>
</dbReference>
<dbReference type="PANTHER" id="PTHR21220:SF0">
    <property type="entry name" value="DNA-DEPENDENT METALLOPROTEASE SPRTN"/>
    <property type="match status" value="1"/>
</dbReference>
<dbReference type="GO" id="GO:0003697">
    <property type="term" value="F:single-stranded DNA binding"/>
    <property type="evidence" value="ECO:0007669"/>
    <property type="project" value="InterPro"/>
</dbReference>
<dbReference type="GeneID" id="59334777"/>
<evidence type="ECO:0000313" key="4">
    <source>
        <dbReference type="Proteomes" id="UP000593566"/>
    </source>
</evidence>
<name>A0A8H6C6Y6_9LECA</name>
<dbReference type="Pfam" id="PF10263">
    <property type="entry name" value="SprT-like"/>
    <property type="match status" value="1"/>
</dbReference>
<dbReference type="EMBL" id="JACCJB010000024">
    <property type="protein sequence ID" value="KAF6217964.1"/>
    <property type="molecule type" value="Genomic_DNA"/>
</dbReference>
<dbReference type="RefSeq" id="XP_037147399.1">
    <property type="nucleotide sequence ID" value="XM_037297274.1"/>
</dbReference>
<dbReference type="InterPro" id="IPR006640">
    <property type="entry name" value="SprT-like_domain"/>
</dbReference>
<organism evidence="3 4">
    <name type="scientific">Letharia lupina</name>
    <dbReference type="NCBI Taxonomy" id="560253"/>
    <lineage>
        <taxon>Eukaryota</taxon>
        <taxon>Fungi</taxon>
        <taxon>Dikarya</taxon>
        <taxon>Ascomycota</taxon>
        <taxon>Pezizomycotina</taxon>
        <taxon>Lecanoromycetes</taxon>
        <taxon>OSLEUM clade</taxon>
        <taxon>Lecanoromycetidae</taxon>
        <taxon>Lecanorales</taxon>
        <taxon>Lecanorineae</taxon>
        <taxon>Parmeliaceae</taxon>
        <taxon>Letharia</taxon>
    </lineage>
</organism>
<feature type="compositionally biased region" description="Pro residues" evidence="1">
    <location>
        <begin position="447"/>
        <end position="459"/>
    </location>
</feature>
<proteinExistence type="predicted"/>
<dbReference type="GO" id="GO:0004222">
    <property type="term" value="F:metalloendopeptidase activity"/>
    <property type="evidence" value="ECO:0007669"/>
    <property type="project" value="InterPro"/>
</dbReference>
<dbReference type="GO" id="GO:0005634">
    <property type="term" value="C:nucleus"/>
    <property type="evidence" value="ECO:0007669"/>
    <property type="project" value="TreeGrafter"/>
</dbReference>